<protein>
    <submittedName>
        <fullName evidence="2">Uncharacterized protein</fullName>
    </submittedName>
</protein>
<dbReference type="InterPro" id="IPR007312">
    <property type="entry name" value="Phosphoesterase"/>
</dbReference>
<proteinExistence type="predicted"/>
<dbReference type="Proteomes" id="UP000569732">
    <property type="component" value="Unassembled WGS sequence"/>
</dbReference>
<dbReference type="PANTHER" id="PTHR31956:SF1">
    <property type="entry name" value="NON-SPECIFIC PHOSPHOLIPASE C1"/>
    <property type="match status" value="1"/>
</dbReference>
<evidence type="ECO:0000256" key="1">
    <source>
        <dbReference type="ARBA" id="ARBA00022801"/>
    </source>
</evidence>
<accession>A0A853IDI6</accession>
<dbReference type="Gene3D" id="3.40.720.10">
    <property type="entry name" value="Alkaline Phosphatase, subunit A"/>
    <property type="match status" value="1"/>
</dbReference>
<keyword evidence="3" id="KW-1185">Reference proteome</keyword>
<name>A0A853IDI6_9GAMM</name>
<reference evidence="2 3" key="1">
    <citation type="submission" date="2020-07" db="EMBL/GenBank/DDBJ databases">
        <title>Endozoicomonas sp. nov., isolated from sediment.</title>
        <authorList>
            <person name="Gu T."/>
        </authorList>
    </citation>
    <scope>NUCLEOTIDE SEQUENCE [LARGE SCALE GENOMIC DNA]</scope>
    <source>
        <strain evidence="2 3">SM1973</strain>
    </source>
</reference>
<keyword evidence="1" id="KW-0378">Hydrolase</keyword>
<dbReference type="PANTHER" id="PTHR31956">
    <property type="entry name" value="NON-SPECIFIC PHOSPHOLIPASE C4-RELATED"/>
    <property type="match status" value="1"/>
</dbReference>
<comment type="caution">
    <text evidence="2">The sequence shown here is derived from an EMBL/GenBank/DDBJ whole genome shotgun (WGS) entry which is preliminary data.</text>
</comment>
<dbReference type="GO" id="GO:0042578">
    <property type="term" value="F:phosphoric ester hydrolase activity"/>
    <property type="evidence" value="ECO:0007669"/>
    <property type="project" value="UniProtKB-ARBA"/>
</dbReference>
<dbReference type="EMBL" id="JACCKB010000022">
    <property type="protein sequence ID" value="NYZ67245.1"/>
    <property type="molecule type" value="Genomic_DNA"/>
</dbReference>
<dbReference type="AlphaFoldDB" id="A0A853IDI6"/>
<gene>
    <name evidence="2" type="ORF">H0A36_14600</name>
</gene>
<evidence type="ECO:0000313" key="3">
    <source>
        <dbReference type="Proteomes" id="UP000569732"/>
    </source>
</evidence>
<organism evidence="2 3">
    <name type="scientific">Spartinivicinus marinus</name>
    <dbReference type="NCBI Taxonomy" id="2994442"/>
    <lineage>
        <taxon>Bacteria</taxon>
        <taxon>Pseudomonadati</taxon>
        <taxon>Pseudomonadota</taxon>
        <taxon>Gammaproteobacteria</taxon>
        <taxon>Oceanospirillales</taxon>
        <taxon>Zooshikellaceae</taxon>
        <taxon>Spartinivicinus</taxon>
    </lineage>
</organism>
<sequence length="142" mass="16468">MSFQVIKSRASRYIHKNTIINNQFDHTSFIKTMCNKWNLEGLTNRDKHANSFEQVFSSTKRKDAWPDIPEPIPNYEPKLEIKNYFHSPLNSLQKSMLHFIIGYAKQRGVSVDQYGNINIQTLGEAIPLLKEISTLFFSKSSD</sequence>
<dbReference type="RefSeq" id="WP_180569268.1">
    <property type="nucleotide sequence ID" value="NZ_JACCKB010000022.1"/>
</dbReference>
<dbReference type="GO" id="GO:0009395">
    <property type="term" value="P:phospholipid catabolic process"/>
    <property type="evidence" value="ECO:0007669"/>
    <property type="project" value="TreeGrafter"/>
</dbReference>
<evidence type="ECO:0000313" key="2">
    <source>
        <dbReference type="EMBL" id="NYZ67245.1"/>
    </source>
</evidence>
<dbReference type="InterPro" id="IPR017850">
    <property type="entry name" value="Alkaline_phosphatase_core_sf"/>
</dbReference>